<organism evidence="1 2">
    <name type="scientific">Passalora fulva</name>
    <name type="common">Tomato leaf mold</name>
    <name type="synonym">Cladosporium fulvum</name>
    <dbReference type="NCBI Taxonomy" id="5499"/>
    <lineage>
        <taxon>Eukaryota</taxon>
        <taxon>Fungi</taxon>
        <taxon>Dikarya</taxon>
        <taxon>Ascomycota</taxon>
        <taxon>Pezizomycotina</taxon>
        <taxon>Dothideomycetes</taxon>
        <taxon>Dothideomycetidae</taxon>
        <taxon>Mycosphaerellales</taxon>
        <taxon>Mycosphaerellaceae</taxon>
        <taxon>Fulvia</taxon>
    </lineage>
</organism>
<reference evidence="1" key="2">
    <citation type="journal article" date="2022" name="Microb. Genom.">
        <title>A chromosome-scale genome assembly of the tomato pathogen Cladosporium fulvum reveals a compartmentalized genome architecture and the presence of a dispensable chromosome.</title>
        <authorList>
            <person name="Zaccaron A.Z."/>
            <person name="Chen L.H."/>
            <person name="Samaras A."/>
            <person name="Stergiopoulos I."/>
        </authorList>
    </citation>
    <scope>NUCLEOTIDE SEQUENCE</scope>
    <source>
        <strain evidence="1">Race5_Kim</strain>
    </source>
</reference>
<accession>A0A9Q8PLV0</accession>
<evidence type="ECO:0000313" key="1">
    <source>
        <dbReference type="EMBL" id="UJO24812.1"/>
    </source>
</evidence>
<reference evidence="1" key="1">
    <citation type="submission" date="2021-12" db="EMBL/GenBank/DDBJ databases">
        <authorList>
            <person name="Zaccaron A."/>
            <person name="Stergiopoulos I."/>
        </authorList>
    </citation>
    <scope>NUCLEOTIDE SEQUENCE</scope>
    <source>
        <strain evidence="1">Race5_Kim</strain>
    </source>
</reference>
<dbReference type="KEGG" id="ffu:CLAFUR5_13762"/>
<gene>
    <name evidence="1" type="ORF">CLAFUR5_13762</name>
</gene>
<evidence type="ECO:0000313" key="2">
    <source>
        <dbReference type="Proteomes" id="UP000756132"/>
    </source>
</evidence>
<name>A0A9Q8PLV0_PASFU</name>
<sequence>MTSFRIAPDDSENDYGTSLVRLNNLGHSHARLMRRIRIEIRPPKLPEVDIWRWFRPYNVDDYEKLIVQWRDFIHALKDAGVQAERLPWTLGDLSVRHITRAGFISAAQAAQIAALHELIIKPVLRRAEFFPLIGFANVADRVRTHAKAGSVVAFDRRLMEQMPKIEEALAHLDWKQD</sequence>
<protein>
    <submittedName>
        <fullName evidence="1">Uncharacterized protein</fullName>
    </submittedName>
</protein>
<dbReference type="Proteomes" id="UP000756132">
    <property type="component" value="Chromosome 12"/>
</dbReference>
<dbReference type="AlphaFoldDB" id="A0A9Q8PLV0"/>
<dbReference type="RefSeq" id="XP_047769178.1">
    <property type="nucleotide sequence ID" value="XM_047912910.1"/>
</dbReference>
<keyword evidence="2" id="KW-1185">Reference proteome</keyword>
<proteinExistence type="predicted"/>
<dbReference type="EMBL" id="CP090174">
    <property type="protein sequence ID" value="UJO24812.1"/>
    <property type="molecule type" value="Genomic_DNA"/>
</dbReference>
<dbReference type="GeneID" id="71993640"/>